<dbReference type="Pfam" id="PF07687">
    <property type="entry name" value="M20_dimer"/>
    <property type="match status" value="1"/>
</dbReference>
<dbReference type="EMBL" id="JBHLVO010000011">
    <property type="protein sequence ID" value="MFC0272592.1"/>
    <property type="molecule type" value="Genomic_DNA"/>
</dbReference>
<accession>A0ABV6GI27</accession>
<proteinExistence type="predicted"/>
<dbReference type="InterPro" id="IPR036264">
    <property type="entry name" value="Bact_exopeptidase_dim_dom"/>
</dbReference>
<evidence type="ECO:0000313" key="2">
    <source>
        <dbReference type="EMBL" id="MFC0272592.1"/>
    </source>
</evidence>
<sequence length="378" mass="41661">MIDPIQFIHEQRQHILQTYQELHLLAEPSWKEEKTSTYIREKLLQAGVSVQTYDGHFGLVAEIEGEKQDVIAIRADMDALVQEVDGVVKANHSCGHDAHSTMVLVTALALAQRNQPFTHTIRFIFQPAEEKAAGAQQMMEDGALTNVKFLGGIHLRPSIEVPFEKAAPVILHGSTASVKGVIKGIPAHAARPEEGNNPIEAASLLIQAVSQIRLRENGRYSIKMTELHSGESSNSIPETARFTLDLRSESNGTMEKLIDMAQHTIGTIAELTETEIKYSIEEYSPAAVKHPRAMGLAQHAIADILEEENVESPCVSPGAEDFHFYTLKNPDLAATMIGLGCDLTPGLHHPNMQFNQEALIYGSKILTKLLLLADTKQW</sequence>
<dbReference type="InterPro" id="IPR002933">
    <property type="entry name" value="Peptidase_M20"/>
</dbReference>
<dbReference type="InterPro" id="IPR017439">
    <property type="entry name" value="Amidohydrolase"/>
</dbReference>
<dbReference type="Gene3D" id="3.30.70.360">
    <property type="match status" value="1"/>
</dbReference>
<gene>
    <name evidence="2" type="ORF">ACFFIX_14240</name>
</gene>
<reference evidence="2 3" key="1">
    <citation type="submission" date="2024-09" db="EMBL/GenBank/DDBJ databases">
        <authorList>
            <person name="Sun Q."/>
            <person name="Mori K."/>
        </authorList>
    </citation>
    <scope>NUCLEOTIDE SEQUENCE [LARGE SCALE GENOMIC DNA]</scope>
    <source>
        <strain evidence="2 3">CCM 7228</strain>
    </source>
</reference>
<name>A0ABV6GI27_9BACI</name>
<dbReference type="Proteomes" id="UP001589854">
    <property type="component" value="Unassembled WGS sequence"/>
</dbReference>
<dbReference type="NCBIfam" id="TIGR01891">
    <property type="entry name" value="amidohydrolases"/>
    <property type="match status" value="1"/>
</dbReference>
<dbReference type="RefSeq" id="WP_378935064.1">
    <property type="nucleotide sequence ID" value="NZ_JBHLVO010000011.1"/>
</dbReference>
<evidence type="ECO:0000313" key="3">
    <source>
        <dbReference type="Proteomes" id="UP001589854"/>
    </source>
</evidence>
<evidence type="ECO:0000259" key="1">
    <source>
        <dbReference type="Pfam" id="PF07687"/>
    </source>
</evidence>
<feature type="domain" description="Peptidase M20 dimerisation" evidence="1">
    <location>
        <begin position="176"/>
        <end position="268"/>
    </location>
</feature>
<dbReference type="InterPro" id="IPR011650">
    <property type="entry name" value="Peptidase_M20_dimer"/>
</dbReference>
<protein>
    <submittedName>
        <fullName evidence="2">Amidohydrolase</fullName>
    </submittedName>
</protein>
<comment type="caution">
    <text evidence="2">The sequence shown here is derived from an EMBL/GenBank/DDBJ whole genome shotgun (WGS) entry which is preliminary data.</text>
</comment>
<dbReference type="SUPFAM" id="SSF55031">
    <property type="entry name" value="Bacterial exopeptidase dimerisation domain"/>
    <property type="match status" value="1"/>
</dbReference>
<organism evidence="2 3">
    <name type="scientific">Metabacillus herbersteinensis</name>
    <dbReference type="NCBI Taxonomy" id="283816"/>
    <lineage>
        <taxon>Bacteria</taxon>
        <taxon>Bacillati</taxon>
        <taxon>Bacillota</taxon>
        <taxon>Bacilli</taxon>
        <taxon>Bacillales</taxon>
        <taxon>Bacillaceae</taxon>
        <taxon>Metabacillus</taxon>
    </lineage>
</organism>
<dbReference type="PANTHER" id="PTHR11014">
    <property type="entry name" value="PEPTIDASE M20 FAMILY MEMBER"/>
    <property type="match status" value="1"/>
</dbReference>
<dbReference type="Pfam" id="PF01546">
    <property type="entry name" value="Peptidase_M20"/>
    <property type="match status" value="1"/>
</dbReference>
<dbReference type="PIRSF" id="PIRSF005962">
    <property type="entry name" value="Pept_M20D_amidohydro"/>
    <property type="match status" value="1"/>
</dbReference>
<dbReference type="Gene3D" id="3.40.630.10">
    <property type="entry name" value="Zn peptidases"/>
    <property type="match status" value="1"/>
</dbReference>
<keyword evidence="3" id="KW-1185">Reference proteome</keyword>
<dbReference type="PANTHER" id="PTHR11014:SF122">
    <property type="entry name" value="AMIDOHYDROLASE AMHX"/>
    <property type="match status" value="1"/>
</dbReference>
<dbReference type="SUPFAM" id="SSF53187">
    <property type="entry name" value="Zn-dependent exopeptidases"/>
    <property type="match status" value="1"/>
</dbReference>